<feature type="region of interest" description="Disordered" evidence="1">
    <location>
        <begin position="43"/>
        <end position="66"/>
    </location>
</feature>
<dbReference type="Proteomes" id="UP000284283">
    <property type="component" value="Unassembled WGS sequence"/>
</dbReference>
<organism evidence="2 3">
    <name type="scientific">Xanthomonas vasicola pv. vasculorum</name>
    <dbReference type="NCBI Taxonomy" id="325776"/>
    <lineage>
        <taxon>Bacteria</taxon>
        <taxon>Pseudomonadati</taxon>
        <taxon>Pseudomonadota</taxon>
        <taxon>Gammaproteobacteria</taxon>
        <taxon>Lysobacterales</taxon>
        <taxon>Lysobacteraceae</taxon>
        <taxon>Xanthomonas</taxon>
    </lineage>
</organism>
<evidence type="ECO:0000313" key="2">
    <source>
        <dbReference type="EMBL" id="RNL06728.1"/>
    </source>
</evidence>
<feature type="region of interest" description="Disordered" evidence="1">
    <location>
        <begin position="1"/>
        <end position="23"/>
    </location>
</feature>
<protein>
    <submittedName>
        <fullName evidence="2">Uncharacterized protein</fullName>
    </submittedName>
</protein>
<sequence>MRATGARALERPRRKRGLGRGAGRGVRVLGKALVLSHCTKLRPHPHPALRATFSPMKGTMPRREKGKQCMQFQISWQS</sequence>
<reference evidence="2 3" key="1">
    <citation type="submission" date="2018-03" db="EMBL/GenBank/DDBJ databases">
        <authorList>
            <person name="Wu G."/>
        </authorList>
    </citation>
    <scope>NUCLEOTIDE SEQUENCE [LARGE SCALE GENOMIC DNA]</scope>
    <source>
        <strain evidence="2 3">SAM-118</strain>
    </source>
</reference>
<evidence type="ECO:0000313" key="3">
    <source>
        <dbReference type="Proteomes" id="UP000284283"/>
    </source>
</evidence>
<dbReference type="AlphaFoldDB" id="A0AAE8JY26"/>
<dbReference type="KEGG" id="xva:C7V42_22230"/>
<gene>
    <name evidence="2" type="ORF">C9386_02695</name>
</gene>
<name>A0AAE8JY26_XANVA</name>
<evidence type="ECO:0000256" key="1">
    <source>
        <dbReference type="SAM" id="MobiDB-lite"/>
    </source>
</evidence>
<accession>A0AAE8JY26</accession>
<comment type="caution">
    <text evidence="2">The sequence shown here is derived from an EMBL/GenBank/DDBJ whole genome shotgun (WGS) entry which is preliminary data.</text>
</comment>
<dbReference type="EMBL" id="PYTT01000016">
    <property type="protein sequence ID" value="RNL06728.1"/>
    <property type="molecule type" value="Genomic_DNA"/>
</dbReference>
<proteinExistence type="predicted"/>